<proteinExistence type="predicted"/>
<comment type="caution">
    <text evidence="1">The sequence shown here is derived from an EMBL/GenBank/DDBJ whole genome shotgun (WGS) entry which is preliminary data.</text>
</comment>
<organism evidence="1 2">
    <name type="scientific">Bacteroides difficilis</name>
    <dbReference type="NCBI Taxonomy" id="2763021"/>
    <lineage>
        <taxon>Bacteria</taxon>
        <taxon>Pseudomonadati</taxon>
        <taxon>Bacteroidota</taxon>
        <taxon>Bacteroidia</taxon>
        <taxon>Bacteroidales</taxon>
        <taxon>Bacteroidaceae</taxon>
        <taxon>Bacteroides</taxon>
    </lineage>
</organism>
<dbReference type="Proteomes" id="UP000600600">
    <property type="component" value="Unassembled WGS sequence"/>
</dbReference>
<evidence type="ECO:0000313" key="1">
    <source>
        <dbReference type="EMBL" id="MBC5606122.1"/>
    </source>
</evidence>
<sequence>MAQLSWGKPTIEFGKCGANGAAPTTWTKLAYDPVENSTKLTPTKGEKKEAKVEGGENEAVKYARNTYAFEFEIRAAKGREKPIADSDGVVEGEYAFRLTPEDVTCEGIQIDRSVVSVEESFDTAEGKKWKYTVDVLKPNEGNQVKPYTPSVEAGK</sequence>
<protein>
    <submittedName>
        <fullName evidence="1">Uncharacterized protein</fullName>
    </submittedName>
</protein>
<dbReference type="RefSeq" id="WP_186967934.1">
    <property type="nucleotide sequence ID" value="NZ_JACOOE010000008.1"/>
</dbReference>
<keyword evidence="2" id="KW-1185">Reference proteome</keyword>
<evidence type="ECO:0000313" key="2">
    <source>
        <dbReference type="Proteomes" id="UP000600600"/>
    </source>
</evidence>
<accession>A0ABR7CEA0</accession>
<gene>
    <name evidence="1" type="ORF">H8S67_15795</name>
</gene>
<dbReference type="EMBL" id="JACOOE010000008">
    <property type="protein sequence ID" value="MBC5606122.1"/>
    <property type="molecule type" value="Genomic_DNA"/>
</dbReference>
<name>A0ABR7CEA0_9BACE</name>
<reference evidence="1 2" key="1">
    <citation type="submission" date="2020-08" db="EMBL/GenBank/DDBJ databases">
        <title>Genome public.</title>
        <authorList>
            <person name="Liu C."/>
            <person name="Sun Q."/>
        </authorList>
    </citation>
    <scope>NUCLEOTIDE SEQUENCE [LARGE SCALE GENOMIC DNA]</scope>
    <source>
        <strain evidence="1 2">M27</strain>
    </source>
</reference>